<gene>
    <name evidence="12" type="ORF">ASPWEDRAFT_267656</name>
</gene>
<dbReference type="GO" id="GO:0030170">
    <property type="term" value="F:pyridoxal phosphate binding"/>
    <property type="evidence" value="ECO:0007669"/>
    <property type="project" value="InterPro"/>
</dbReference>
<dbReference type="InterPro" id="IPR015422">
    <property type="entry name" value="PyrdxlP-dep_Trfase_small"/>
</dbReference>
<dbReference type="Gene3D" id="3.40.640.10">
    <property type="entry name" value="Type I PLP-dependent aspartate aminotransferase-like (Major domain)"/>
    <property type="match status" value="1"/>
</dbReference>
<protein>
    <recommendedName>
        <fullName evidence="4">4-aminobutyrate aminotransferase</fullName>
        <ecNumber evidence="3">2.6.1.19</ecNumber>
    </recommendedName>
    <alternativeName>
        <fullName evidence="9">GABA aminotransferase</fullName>
    </alternativeName>
    <alternativeName>
        <fullName evidence="8">Gamma-amino-N-butyrate transaminase</fullName>
    </alternativeName>
</protein>
<dbReference type="CDD" id="cd00610">
    <property type="entry name" value="OAT_like"/>
    <property type="match status" value="1"/>
</dbReference>
<dbReference type="RefSeq" id="XP_040695095.1">
    <property type="nucleotide sequence ID" value="XM_040832892.1"/>
</dbReference>
<evidence type="ECO:0000256" key="10">
    <source>
        <dbReference type="ARBA" id="ARBA00048021"/>
    </source>
</evidence>
<dbReference type="Proteomes" id="UP000184383">
    <property type="component" value="Unassembled WGS sequence"/>
</dbReference>
<dbReference type="OrthoDB" id="10260828at2759"/>
<keyword evidence="5" id="KW-0032">Aminotransferase</keyword>
<evidence type="ECO:0000256" key="9">
    <source>
        <dbReference type="ARBA" id="ARBA00031787"/>
    </source>
</evidence>
<dbReference type="GO" id="GO:0009450">
    <property type="term" value="P:gamma-aminobutyric acid catabolic process"/>
    <property type="evidence" value="ECO:0007669"/>
    <property type="project" value="TreeGrafter"/>
</dbReference>
<evidence type="ECO:0000256" key="11">
    <source>
        <dbReference type="RuleBase" id="RU003560"/>
    </source>
</evidence>
<dbReference type="STRING" id="1073089.A0A1L9S2N1"/>
<evidence type="ECO:0000256" key="3">
    <source>
        <dbReference type="ARBA" id="ARBA00012912"/>
    </source>
</evidence>
<evidence type="ECO:0000256" key="2">
    <source>
        <dbReference type="ARBA" id="ARBA00008954"/>
    </source>
</evidence>
<comment type="similarity">
    <text evidence="2 11">Belongs to the class-III pyridoxal-phosphate-dependent aminotransferase family.</text>
</comment>
<dbReference type="GO" id="GO:0034386">
    <property type="term" value="F:4-aminobutyrate:2-oxoglutarate transaminase activity"/>
    <property type="evidence" value="ECO:0007669"/>
    <property type="project" value="UniProtKB-EC"/>
</dbReference>
<accession>A0A1L9S2N1</accession>
<dbReference type="Gene3D" id="3.90.1150.10">
    <property type="entry name" value="Aspartate Aminotransferase, domain 1"/>
    <property type="match status" value="1"/>
</dbReference>
<dbReference type="VEuPathDB" id="FungiDB:ASPWEDRAFT_267656"/>
<sequence length="498" mass="55207">MAALFRSSLRLRSAARLPAARTITTTPHMRASEKPYFPDEPTAPKLATAIPGPNNKAATAELDKVFDVRSINMLTDFSKSIGNYISDLDGNTLLDVYAQIASIPVGYNNPHLKQVASSPQMITSLINRPALGNFPSADWADILNTGVLKVAPKGLNQVFTAMAGSDANETAYKAAFMYHRQQERGGADVEFSEEELLSTMKNQSPGSPQLSILSFKSAFHGRLFGSLSTTRSKAIHKLDIPAFDWPQATFPSLKYPLEEHAQENALEEQRCLQEVEQLIKEFHNPVAAVMVEPIQSEGGDNHASPAFFQGLRDITKRNNVLFIVDEVQTGVGATGKFWAHDHWNLDTPPDMVTFSKKAQTAGYYYGNPALRPNKPYRQFNTWMGDPSRALIFRGIIEEIERLNLVENTASTGAYLYSGLERLAERYPEHFQNLRGKGQGTFIAWDTPKRDEFVGKAKSVGVNIGGSGQSAVRLRPMLVFQKHHADILLESIEKIINKL</sequence>
<evidence type="ECO:0000256" key="4">
    <source>
        <dbReference type="ARBA" id="ARBA00018543"/>
    </source>
</evidence>
<evidence type="ECO:0000256" key="7">
    <source>
        <dbReference type="ARBA" id="ARBA00022898"/>
    </source>
</evidence>
<evidence type="ECO:0000256" key="6">
    <source>
        <dbReference type="ARBA" id="ARBA00022679"/>
    </source>
</evidence>
<keyword evidence="6" id="KW-0808">Transferase</keyword>
<dbReference type="PANTHER" id="PTHR43206">
    <property type="entry name" value="AMINOTRANSFERASE"/>
    <property type="match status" value="1"/>
</dbReference>
<evidence type="ECO:0000256" key="8">
    <source>
        <dbReference type="ARBA" id="ARBA00030204"/>
    </source>
</evidence>
<dbReference type="SUPFAM" id="SSF53383">
    <property type="entry name" value="PLP-dependent transferases"/>
    <property type="match status" value="1"/>
</dbReference>
<dbReference type="EMBL" id="KV878209">
    <property type="protein sequence ID" value="OJJ41419.1"/>
    <property type="molecule type" value="Genomic_DNA"/>
</dbReference>
<dbReference type="PIRSF" id="PIRSF000521">
    <property type="entry name" value="Transaminase_4ab_Lys_Orn"/>
    <property type="match status" value="1"/>
</dbReference>
<dbReference type="InterPro" id="IPR004631">
    <property type="entry name" value="4NH2But_aminotransferase_euk"/>
</dbReference>
<dbReference type="NCBIfam" id="TIGR00699">
    <property type="entry name" value="GABAtrns_euk"/>
    <property type="match status" value="1"/>
</dbReference>
<evidence type="ECO:0000313" key="13">
    <source>
        <dbReference type="Proteomes" id="UP000184383"/>
    </source>
</evidence>
<dbReference type="PANTHER" id="PTHR43206:SF1">
    <property type="entry name" value="4-AMINOBUTYRATE AMINOTRANSFERASE, MITOCHONDRIAL"/>
    <property type="match status" value="1"/>
</dbReference>
<dbReference type="InterPro" id="IPR005814">
    <property type="entry name" value="Aminotrans_3"/>
</dbReference>
<dbReference type="AlphaFoldDB" id="A0A1L9S2N1"/>
<proteinExistence type="inferred from homology"/>
<evidence type="ECO:0000313" key="12">
    <source>
        <dbReference type="EMBL" id="OJJ41419.1"/>
    </source>
</evidence>
<keyword evidence="7 11" id="KW-0663">Pyridoxal phosphate</keyword>
<dbReference type="EC" id="2.6.1.19" evidence="3"/>
<dbReference type="GO" id="GO:0005739">
    <property type="term" value="C:mitochondrion"/>
    <property type="evidence" value="ECO:0007669"/>
    <property type="project" value="TreeGrafter"/>
</dbReference>
<reference evidence="13" key="1">
    <citation type="journal article" date="2017" name="Genome Biol.">
        <title>Comparative genomics reveals high biological diversity and specific adaptations in the industrially and medically important fungal genus Aspergillus.</title>
        <authorList>
            <person name="de Vries R.P."/>
            <person name="Riley R."/>
            <person name="Wiebenga A."/>
            <person name="Aguilar-Osorio G."/>
            <person name="Amillis S."/>
            <person name="Uchima C.A."/>
            <person name="Anderluh G."/>
            <person name="Asadollahi M."/>
            <person name="Askin M."/>
            <person name="Barry K."/>
            <person name="Battaglia E."/>
            <person name="Bayram O."/>
            <person name="Benocci T."/>
            <person name="Braus-Stromeyer S.A."/>
            <person name="Caldana C."/>
            <person name="Canovas D."/>
            <person name="Cerqueira G.C."/>
            <person name="Chen F."/>
            <person name="Chen W."/>
            <person name="Choi C."/>
            <person name="Clum A."/>
            <person name="Dos Santos R.A."/>
            <person name="Damasio A.R."/>
            <person name="Diallinas G."/>
            <person name="Emri T."/>
            <person name="Fekete E."/>
            <person name="Flipphi M."/>
            <person name="Freyberg S."/>
            <person name="Gallo A."/>
            <person name="Gournas C."/>
            <person name="Habgood R."/>
            <person name="Hainaut M."/>
            <person name="Harispe M.L."/>
            <person name="Henrissat B."/>
            <person name="Hilden K.S."/>
            <person name="Hope R."/>
            <person name="Hossain A."/>
            <person name="Karabika E."/>
            <person name="Karaffa L."/>
            <person name="Karanyi Z."/>
            <person name="Krasevec N."/>
            <person name="Kuo A."/>
            <person name="Kusch H."/>
            <person name="LaButti K."/>
            <person name="Lagendijk E.L."/>
            <person name="Lapidus A."/>
            <person name="Levasseur A."/>
            <person name="Lindquist E."/>
            <person name="Lipzen A."/>
            <person name="Logrieco A.F."/>
            <person name="MacCabe A."/>
            <person name="Maekelae M.R."/>
            <person name="Malavazi I."/>
            <person name="Melin P."/>
            <person name="Meyer V."/>
            <person name="Mielnichuk N."/>
            <person name="Miskei M."/>
            <person name="Molnar A.P."/>
            <person name="Mule G."/>
            <person name="Ngan C.Y."/>
            <person name="Orejas M."/>
            <person name="Orosz E."/>
            <person name="Ouedraogo J.P."/>
            <person name="Overkamp K.M."/>
            <person name="Park H.-S."/>
            <person name="Perrone G."/>
            <person name="Piumi F."/>
            <person name="Punt P.J."/>
            <person name="Ram A.F."/>
            <person name="Ramon A."/>
            <person name="Rauscher S."/>
            <person name="Record E."/>
            <person name="Riano-Pachon D.M."/>
            <person name="Robert V."/>
            <person name="Roehrig J."/>
            <person name="Ruller R."/>
            <person name="Salamov A."/>
            <person name="Salih N.S."/>
            <person name="Samson R.A."/>
            <person name="Sandor E."/>
            <person name="Sanguinetti M."/>
            <person name="Schuetze T."/>
            <person name="Sepcic K."/>
            <person name="Shelest E."/>
            <person name="Sherlock G."/>
            <person name="Sophianopoulou V."/>
            <person name="Squina F.M."/>
            <person name="Sun H."/>
            <person name="Susca A."/>
            <person name="Todd R.B."/>
            <person name="Tsang A."/>
            <person name="Unkles S.E."/>
            <person name="van de Wiele N."/>
            <person name="van Rossen-Uffink D."/>
            <person name="Oliveira J.V."/>
            <person name="Vesth T.C."/>
            <person name="Visser J."/>
            <person name="Yu J.-H."/>
            <person name="Zhou M."/>
            <person name="Andersen M.R."/>
            <person name="Archer D.B."/>
            <person name="Baker S.E."/>
            <person name="Benoit I."/>
            <person name="Brakhage A.A."/>
            <person name="Braus G.H."/>
            <person name="Fischer R."/>
            <person name="Frisvad J.C."/>
            <person name="Goldman G.H."/>
            <person name="Houbraken J."/>
            <person name="Oakley B."/>
            <person name="Pocsi I."/>
            <person name="Scazzocchio C."/>
            <person name="Seiboth B."/>
            <person name="vanKuyk P.A."/>
            <person name="Wortman J."/>
            <person name="Dyer P.S."/>
            <person name="Grigoriev I.V."/>
        </authorList>
    </citation>
    <scope>NUCLEOTIDE SEQUENCE [LARGE SCALE GENOMIC DNA]</scope>
    <source>
        <strain evidence="13">DTO 134E9</strain>
    </source>
</reference>
<dbReference type="InterPro" id="IPR015424">
    <property type="entry name" value="PyrdxlP-dep_Trfase"/>
</dbReference>
<comment type="cofactor">
    <cofactor evidence="1">
        <name>pyridoxal 5'-phosphate</name>
        <dbReference type="ChEBI" id="CHEBI:597326"/>
    </cofactor>
</comment>
<dbReference type="InterPro" id="IPR015421">
    <property type="entry name" value="PyrdxlP-dep_Trfase_major"/>
</dbReference>
<organism evidence="12 13">
    <name type="scientific">Aspergillus wentii DTO 134E9</name>
    <dbReference type="NCBI Taxonomy" id="1073089"/>
    <lineage>
        <taxon>Eukaryota</taxon>
        <taxon>Fungi</taxon>
        <taxon>Dikarya</taxon>
        <taxon>Ascomycota</taxon>
        <taxon>Pezizomycotina</taxon>
        <taxon>Eurotiomycetes</taxon>
        <taxon>Eurotiomycetidae</taxon>
        <taxon>Eurotiales</taxon>
        <taxon>Aspergillaceae</taxon>
        <taxon>Aspergillus</taxon>
        <taxon>Aspergillus subgen. Cremei</taxon>
    </lineage>
</organism>
<dbReference type="FunFam" id="3.40.640.10:FF:000029">
    <property type="entry name" value="4-aminobutyrate aminotransferase, mitochondrial"/>
    <property type="match status" value="1"/>
</dbReference>
<comment type="catalytic activity">
    <reaction evidence="10">
        <text>4-aminobutanoate + 2-oxoglutarate = succinate semialdehyde + L-glutamate</text>
        <dbReference type="Rhea" id="RHEA:23352"/>
        <dbReference type="ChEBI" id="CHEBI:16810"/>
        <dbReference type="ChEBI" id="CHEBI:29985"/>
        <dbReference type="ChEBI" id="CHEBI:57706"/>
        <dbReference type="ChEBI" id="CHEBI:59888"/>
        <dbReference type="EC" id="2.6.1.19"/>
    </reaction>
</comment>
<name>A0A1L9S2N1_ASPWE</name>
<evidence type="ECO:0000256" key="1">
    <source>
        <dbReference type="ARBA" id="ARBA00001933"/>
    </source>
</evidence>
<evidence type="ECO:0000256" key="5">
    <source>
        <dbReference type="ARBA" id="ARBA00022576"/>
    </source>
</evidence>
<keyword evidence="13" id="KW-1185">Reference proteome</keyword>
<dbReference type="Pfam" id="PF00202">
    <property type="entry name" value="Aminotran_3"/>
    <property type="match status" value="1"/>
</dbReference>
<dbReference type="GeneID" id="63748740"/>